<comment type="caution">
    <text evidence="1">The sequence shown here is derived from an EMBL/GenBank/DDBJ whole genome shotgun (WGS) entry which is preliminary data.</text>
</comment>
<evidence type="ECO:0000313" key="1">
    <source>
        <dbReference type="EMBL" id="CAG8845316.1"/>
    </source>
</evidence>
<accession>A0ACA9SP13</accession>
<keyword evidence="2" id="KW-1185">Reference proteome</keyword>
<protein>
    <submittedName>
        <fullName evidence="1">8939_t:CDS:1</fullName>
    </submittedName>
</protein>
<feature type="non-terminal residue" evidence="1">
    <location>
        <position position="59"/>
    </location>
</feature>
<evidence type="ECO:0000313" key="2">
    <source>
        <dbReference type="Proteomes" id="UP000789920"/>
    </source>
</evidence>
<feature type="non-terminal residue" evidence="1">
    <location>
        <position position="1"/>
    </location>
</feature>
<dbReference type="EMBL" id="CAJVQC010146174">
    <property type="protein sequence ID" value="CAG8845316.1"/>
    <property type="molecule type" value="Genomic_DNA"/>
</dbReference>
<dbReference type="Proteomes" id="UP000789920">
    <property type="component" value="Unassembled WGS sequence"/>
</dbReference>
<organism evidence="1 2">
    <name type="scientific">Racocetra persica</name>
    <dbReference type="NCBI Taxonomy" id="160502"/>
    <lineage>
        <taxon>Eukaryota</taxon>
        <taxon>Fungi</taxon>
        <taxon>Fungi incertae sedis</taxon>
        <taxon>Mucoromycota</taxon>
        <taxon>Glomeromycotina</taxon>
        <taxon>Glomeromycetes</taxon>
        <taxon>Diversisporales</taxon>
        <taxon>Gigasporaceae</taxon>
        <taxon>Racocetra</taxon>
    </lineage>
</organism>
<name>A0ACA9SP13_9GLOM</name>
<sequence length="59" mass="6822">VKYCSCSKFCSSNTKDEHMHNDKCKVCGDPIDKQSFRRVFKKVKRQLSLKKSLKIIAVS</sequence>
<reference evidence="1" key="1">
    <citation type="submission" date="2021-06" db="EMBL/GenBank/DDBJ databases">
        <authorList>
            <person name="Kallberg Y."/>
            <person name="Tangrot J."/>
            <person name="Rosling A."/>
        </authorList>
    </citation>
    <scope>NUCLEOTIDE SEQUENCE</scope>
    <source>
        <strain evidence="1">MA461A</strain>
    </source>
</reference>
<gene>
    <name evidence="1" type="ORF">RPERSI_LOCUS33607</name>
</gene>
<proteinExistence type="predicted"/>